<comment type="caution">
    <text evidence="2">The sequence shown here is derived from an EMBL/GenBank/DDBJ whole genome shotgun (WGS) entry which is preliminary data.</text>
</comment>
<dbReference type="Proteomes" id="UP001066276">
    <property type="component" value="Chromosome 12"/>
</dbReference>
<protein>
    <submittedName>
        <fullName evidence="2">Uncharacterized protein</fullName>
    </submittedName>
</protein>
<evidence type="ECO:0000313" key="3">
    <source>
        <dbReference type="Proteomes" id="UP001066276"/>
    </source>
</evidence>
<evidence type="ECO:0000256" key="1">
    <source>
        <dbReference type="SAM" id="MobiDB-lite"/>
    </source>
</evidence>
<keyword evidence="3" id="KW-1185">Reference proteome</keyword>
<feature type="region of interest" description="Disordered" evidence="1">
    <location>
        <begin position="85"/>
        <end position="152"/>
    </location>
</feature>
<proteinExistence type="predicted"/>
<feature type="compositionally biased region" description="Basic and acidic residues" evidence="1">
    <location>
        <begin position="85"/>
        <end position="139"/>
    </location>
</feature>
<accession>A0AAV7L0D0</accession>
<gene>
    <name evidence="2" type="ORF">NDU88_002908</name>
</gene>
<evidence type="ECO:0000313" key="2">
    <source>
        <dbReference type="EMBL" id="KAJ1082743.1"/>
    </source>
</evidence>
<name>A0AAV7L0D0_PLEWA</name>
<dbReference type="EMBL" id="JANPWB010000016">
    <property type="protein sequence ID" value="KAJ1082743.1"/>
    <property type="molecule type" value="Genomic_DNA"/>
</dbReference>
<sequence length="192" mass="21470">MTPVLAVLPIGFDCRAGFMVREAVRELEYEVYRSPSQARLNPTVPVREKRGWKPDIGVLGWEAPRSVYDFWVAGIEVDTKFDAGDRKAEPRRVDRGEKEKAWSRKSGGNEDERSQDSGDHVDGRSEESLDGETRVRGGEDQTSGRLPALTPSHLPGGTWLNKVWFLLGGGKSGRKKIGKRDIKGIRTTEECM</sequence>
<dbReference type="AlphaFoldDB" id="A0AAV7L0D0"/>
<organism evidence="2 3">
    <name type="scientific">Pleurodeles waltl</name>
    <name type="common">Iberian ribbed newt</name>
    <dbReference type="NCBI Taxonomy" id="8319"/>
    <lineage>
        <taxon>Eukaryota</taxon>
        <taxon>Metazoa</taxon>
        <taxon>Chordata</taxon>
        <taxon>Craniata</taxon>
        <taxon>Vertebrata</taxon>
        <taxon>Euteleostomi</taxon>
        <taxon>Amphibia</taxon>
        <taxon>Batrachia</taxon>
        <taxon>Caudata</taxon>
        <taxon>Salamandroidea</taxon>
        <taxon>Salamandridae</taxon>
        <taxon>Pleurodelinae</taxon>
        <taxon>Pleurodeles</taxon>
    </lineage>
</organism>
<reference evidence="2" key="1">
    <citation type="journal article" date="2022" name="bioRxiv">
        <title>Sequencing and chromosome-scale assembly of the giantPleurodeles waltlgenome.</title>
        <authorList>
            <person name="Brown T."/>
            <person name="Elewa A."/>
            <person name="Iarovenko S."/>
            <person name="Subramanian E."/>
            <person name="Araus A.J."/>
            <person name="Petzold A."/>
            <person name="Susuki M."/>
            <person name="Suzuki K.-i.T."/>
            <person name="Hayashi T."/>
            <person name="Toyoda A."/>
            <person name="Oliveira C."/>
            <person name="Osipova E."/>
            <person name="Leigh N.D."/>
            <person name="Simon A."/>
            <person name="Yun M.H."/>
        </authorList>
    </citation>
    <scope>NUCLEOTIDE SEQUENCE</scope>
    <source>
        <strain evidence="2">20211129_DDA</strain>
        <tissue evidence="2">Liver</tissue>
    </source>
</reference>